<dbReference type="PANTHER" id="PTHR30222">
    <property type="entry name" value="SPERMIDINE/PUTRESCINE-BINDING PERIPLASMIC PROTEIN"/>
    <property type="match status" value="1"/>
</dbReference>
<protein>
    <submittedName>
        <fullName evidence="5">Spermidine/putrescine transport system substrate-binding protein</fullName>
    </submittedName>
</protein>
<evidence type="ECO:0000256" key="1">
    <source>
        <dbReference type="ARBA" id="ARBA00004418"/>
    </source>
</evidence>
<dbReference type="Proteomes" id="UP000199677">
    <property type="component" value="Unassembled WGS sequence"/>
</dbReference>
<dbReference type="InterPro" id="IPR001188">
    <property type="entry name" value="Sperm_putr-bd"/>
</dbReference>
<dbReference type="InterPro" id="IPR006059">
    <property type="entry name" value="SBP"/>
</dbReference>
<dbReference type="GO" id="GO:0042597">
    <property type="term" value="C:periplasmic space"/>
    <property type="evidence" value="ECO:0007669"/>
    <property type="project" value="UniProtKB-SubCell"/>
</dbReference>
<dbReference type="OrthoDB" id="9769319at2"/>
<evidence type="ECO:0000313" key="6">
    <source>
        <dbReference type="Proteomes" id="UP000199677"/>
    </source>
</evidence>
<dbReference type="GO" id="GO:0019808">
    <property type="term" value="F:polyamine binding"/>
    <property type="evidence" value="ECO:0007669"/>
    <property type="project" value="InterPro"/>
</dbReference>
<dbReference type="PANTHER" id="PTHR30222:SF17">
    <property type="entry name" value="SPERMIDINE_PUTRESCINE-BINDING PERIPLASMIC PROTEIN"/>
    <property type="match status" value="1"/>
</dbReference>
<evidence type="ECO:0000256" key="3">
    <source>
        <dbReference type="ARBA" id="ARBA00022729"/>
    </source>
</evidence>
<keyword evidence="2" id="KW-0813">Transport</keyword>
<dbReference type="EMBL" id="FNII01000006">
    <property type="protein sequence ID" value="SDN57612.1"/>
    <property type="molecule type" value="Genomic_DNA"/>
</dbReference>
<dbReference type="InterPro" id="IPR006311">
    <property type="entry name" value="TAT_signal"/>
</dbReference>
<dbReference type="Pfam" id="PF13416">
    <property type="entry name" value="SBP_bac_8"/>
    <property type="match status" value="1"/>
</dbReference>
<proteinExistence type="predicted"/>
<dbReference type="STRING" id="416873.SAMN04487951_10669"/>
<comment type="subcellular location">
    <subcellularLocation>
        <location evidence="1">Periplasm</location>
    </subcellularLocation>
</comment>
<evidence type="ECO:0000256" key="4">
    <source>
        <dbReference type="ARBA" id="ARBA00022764"/>
    </source>
</evidence>
<name>A0A1H0CIG1_9GAMM</name>
<gene>
    <name evidence="5" type="ORF">SAMN04487951_10669</name>
</gene>
<evidence type="ECO:0000256" key="2">
    <source>
        <dbReference type="ARBA" id="ARBA00022448"/>
    </source>
</evidence>
<accession>A0A1H0CIG1</accession>
<keyword evidence="4" id="KW-0574">Periplasm</keyword>
<keyword evidence="6" id="KW-1185">Reference proteome</keyword>
<dbReference type="RefSeq" id="WP_089704968.1">
    <property type="nucleotide sequence ID" value="NZ_FNII01000006.1"/>
</dbReference>
<organism evidence="5 6">
    <name type="scientific">Vreelandella arcis</name>
    <dbReference type="NCBI Taxonomy" id="416873"/>
    <lineage>
        <taxon>Bacteria</taxon>
        <taxon>Pseudomonadati</taxon>
        <taxon>Pseudomonadota</taxon>
        <taxon>Gammaproteobacteria</taxon>
        <taxon>Oceanospirillales</taxon>
        <taxon>Halomonadaceae</taxon>
        <taxon>Vreelandella</taxon>
    </lineage>
</organism>
<keyword evidence="3" id="KW-0732">Signal</keyword>
<dbReference type="SUPFAM" id="SSF53850">
    <property type="entry name" value="Periplasmic binding protein-like II"/>
    <property type="match status" value="1"/>
</dbReference>
<dbReference type="Gene3D" id="3.40.190.10">
    <property type="entry name" value="Periplasmic binding protein-like II"/>
    <property type="match status" value="2"/>
</dbReference>
<dbReference type="PRINTS" id="PR00909">
    <property type="entry name" value="SPERMDNBNDNG"/>
</dbReference>
<reference evidence="6" key="1">
    <citation type="submission" date="2016-10" db="EMBL/GenBank/DDBJ databases">
        <authorList>
            <person name="Varghese N."/>
            <person name="Submissions S."/>
        </authorList>
    </citation>
    <scope>NUCLEOTIDE SEQUENCE [LARGE SCALE GENOMIC DNA]</scope>
    <source>
        <strain evidence="6">CGMCC 1.6494</strain>
    </source>
</reference>
<evidence type="ECO:0000313" key="5">
    <source>
        <dbReference type="EMBL" id="SDN57612.1"/>
    </source>
</evidence>
<dbReference type="AlphaFoldDB" id="A0A1H0CIG1"/>
<sequence>MKRRISLPRHSFDPSRRRFNASMAALGLASISLPMGIRPAMAQQTNLSVMTYTNYHVEGLIPGYIAKYGSLPDASFMSDDEDALQKLRGGFTTDTAHPNTSSVGRWRDAGLIKPIDTSRLPNWENLFDVVKNLKGVSEGDETFICPTGWGNASIIYRTDLVDPEDVEDPSWALLSNPKYRGRVAASTVLEDLVLPAALQLDVDNIFAMTDEEIAEVKQLLKRQHENLRNYWSSITDMEQGLASGALVAAVGWNTSVNSLKKQGIPVAYMQPKEGMLTWLDGVVHTTQGNASDEEVYDYMNAWIAPEAGQHLIEEIGYGHSNKNSFDLVSSQRLVELGLDDPIGNLNKGVFYEEIEGRIREKYSRMIEEVKAGF</sequence>
<dbReference type="GO" id="GO:0015846">
    <property type="term" value="P:polyamine transport"/>
    <property type="evidence" value="ECO:0007669"/>
    <property type="project" value="InterPro"/>
</dbReference>
<dbReference type="PROSITE" id="PS51318">
    <property type="entry name" value="TAT"/>
    <property type="match status" value="1"/>
</dbReference>